<accession>A0ABS7GL81</accession>
<dbReference type="RefSeq" id="WP_220253304.1">
    <property type="nucleotide sequence ID" value="NZ_JAICCF010000006.1"/>
</dbReference>
<feature type="compositionally biased region" description="Basic and acidic residues" evidence="1">
    <location>
        <begin position="338"/>
        <end position="357"/>
    </location>
</feature>
<protein>
    <submittedName>
        <fullName evidence="2">Uncharacterized protein</fullName>
    </submittedName>
</protein>
<keyword evidence="3" id="KW-1185">Reference proteome</keyword>
<evidence type="ECO:0000313" key="2">
    <source>
        <dbReference type="EMBL" id="MBW8687975.1"/>
    </source>
</evidence>
<gene>
    <name evidence="2" type="ORF">K1Y79_26805</name>
</gene>
<reference evidence="2 3" key="1">
    <citation type="submission" date="2021-08" db="EMBL/GenBank/DDBJ databases">
        <title>The genome sequence of Chitinophaga sp. B61.</title>
        <authorList>
            <person name="Zhang X."/>
        </authorList>
    </citation>
    <scope>NUCLEOTIDE SEQUENCE [LARGE SCALE GENOMIC DNA]</scope>
    <source>
        <strain evidence="2 3">B61</strain>
    </source>
</reference>
<organism evidence="2 3">
    <name type="scientific">Chitinophaga rhizophila</name>
    <dbReference type="NCBI Taxonomy" id="2866212"/>
    <lineage>
        <taxon>Bacteria</taxon>
        <taxon>Pseudomonadati</taxon>
        <taxon>Bacteroidota</taxon>
        <taxon>Chitinophagia</taxon>
        <taxon>Chitinophagales</taxon>
        <taxon>Chitinophagaceae</taxon>
        <taxon>Chitinophaga</taxon>
    </lineage>
</organism>
<evidence type="ECO:0000256" key="1">
    <source>
        <dbReference type="SAM" id="MobiDB-lite"/>
    </source>
</evidence>
<sequence length="727" mass="81745">MQAKQAAGPAGTSPVIQLAALAADKLNVVGEDHAESKPRWQEEFVLSHAKTASPNFWLESMFKVDWSGIHQPDEKKNTRGADPTLERIRYVMGQFSMRLESAFTKLEMVVPTEIDPSLSLPDVAPHEDISSPEQLTSDITDNEEVEDIDLDRTFATDLQEAMTELQLTTADLHQQINLGITEIFYKHLHYLHRPDKPDTHILPVADISRATDDLKKMTITALSILPEALSKTLTDIAYKGKELHDALQQANWIDADDNRIINEPAGVLDDASAQRSLGMHRAANMNYAVTGVWKIGEEHVRDIKRFLAEFRVYPTLYNLVSRSEFQEIYDTYYPRTPSGKEEKKEPKQFVSADEQRQSLHTTPVNQPVVQRMYEFGEDDIDLLLCAILKTFDNEDRALEISRLSLLDKISEEDVKKIVSQATLENQLVIAPLKIALETGNEKFAEALLSLIQKLPEIEETTTTATTREIPDASAEAFDSLIESAMRIHVPEVGSRIDTAQERATRNNKKLLVIVGEGHDDPYSRVMVTVLVAAMQRLNAGHLYIESTPDQIKEHVEPYQEKTPALDDTTHFAHRQHFYHNLYQQGTTVSGVDIDKFTVKEEQKEAVSHENKAFIAEENVNKRNTSIAKTVVEQDKSGVLLVGFSHLGGLASDPRLRSAYEIVTISTVLKEDAEFHNTIAYGRTLSTTAASFQMEDLYYGNAPGDKSEVRAKDAYATARKMVIEVNQY</sequence>
<dbReference type="Proteomes" id="UP000812961">
    <property type="component" value="Unassembled WGS sequence"/>
</dbReference>
<feature type="region of interest" description="Disordered" evidence="1">
    <location>
        <begin position="333"/>
        <end position="363"/>
    </location>
</feature>
<proteinExistence type="predicted"/>
<dbReference type="EMBL" id="JAICCF010000006">
    <property type="protein sequence ID" value="MBW8687975.1"/>
    <property type="molecule type" value="Genomic_DNA"/>
</dbReference>
<evidence type="ECO:0000313" key="3">
    <source>
        <dbReference type="Proteomes" id="UP000812961"/>
    </source>
</evidence>
<name>A0ABS7GL81_9BACT</name>
<comment type="caution">
    <text evidence="2">The sequence shown here is derived from an EMBL/GenBank/DDBJ whole genome shotgun (WGS) entry which is preliminary data.</text>
</comment>